<evidence type="ECO:0000313" key="1">
    <source>
        <dbReference type="EMBL" id="PWA38377.1"/>
    </source>
</evidence>
<sequence length="151" mass="17302">MAMNLRVVAKTTDENKIAWIARDKAISSISNGGLGIGTIKSSNQSMLSKWWWGFHTENQDFWCKIIRSIHGLDGGLNDTSLIKSGPGTRFWIDTWLGGSPLKVTFPRLYWYIDWILTRLACWAWNRPIQSSLEHSELPELWSLAHLRLSDN</sequence>
<dbReference type="AlphaFoldDB" id="A0A2U1KNM1"/>
<evidence type="ECO:0000313" key="2">
    <source>
        <dbReference type="Proteomes" id="UP000245207"/>
    </source>
</evidence>
<dbReference type="GO" id="GO:0003964">
    <property type="term" value="F:RNA-directed DNA polymerase activity"/>
    <property type="evidence" value="ECO:0007669"/>
    <property type="project" value="UniProtKB-KW"/>
</dbReference>
<name>A0A2U1KNM1_ARTAN</name>
<dbReference type="OrthoDB" id="10616667at2759"/>
<accession>A0A2U1KNM1</accession>
<keyword evidence="1" id="KW-0695">RNA-directed DNA polymerase</keyword>
<keyword evidence="2" id="KW-1185">Reference proteome</keyword>
<protein>
    <submittedName>
        <fullName evidence="1">Reverse transcriptase domain, Reverse transcriptase zinc-binding domain protein</fullName>
    </submittedName>
</protein>
<comment type="caution">
    <text evidence="1">The sequence shown here is derived from an EMBL/GenBank/DDBJ whole genome shotgun (WGS) entry which is preliminary data.</text>
</comment>
<dbReference type="Proteomes" id="UP000245207">
    <property type="component" value="Unassembled WGS sequence"/>
</dbReference>
<organism evidence="1 2">
    <name type="scientific">Artemisia annua</name>
    <name type="common">Sweet wormwood</name>
    <dbReference type="NCBI Taxonomy" id="35608"/>
    <lineage>
        <taxon>Eukaryota</taxon>
        <taxon>Viridiplantae</taxon>
        <taxon>Streptophyta</taxon>
        <taxon>Embryophyta</taxon>
        <taxon>Tracheophyta</taxon>
        <taxon>Spermatophyta</taxon>
        <taxon>Magnoliopsida</taxon>
        <taxon>eudicotyledons</taxon>
        <taxon>Gunneridae</taxon>
        <taxon>Pentapetalae</taxon>
        <taxon>asterids</taxon>
        <taxon>campanulids</taxon>
        <taxon>Asterales</taxon>
        <taxon>Asteraceae</taxon>
        <taxon>Asteroideae</taxon>
        <taxon>Anthemideae</taxon>
        <taxon>Artemisiinae</taxon>
        <taxon>Artemisia</taxon>
    </lineage>
</organism>
<dbReference type="EMBL" id="PKPP01015708">
    <property type="protein sequence ID" value="PWA38377.1"/>
    <property type="molecule type" value="Genomic_DNA"/>
</dbReference>
<keyword evidence="1" id="KW-0548">Nucleotidyltransferase</keyword>
<proteinExistence type="predicted"/>
<keyword evidence="1" id="KW-0808">Transferase</keyword>
<reference evidence="1 2" key="1">
    <citation type="journal article" date="2018" name="Mol. Plant">
        <title>The genome of Artemisia annua provides insight into the evolution of Asteraceae family and artemisinin biosynthesis.</title>
        <authorList>
            <person name="Shen Q."/>
            <person name="Zhang L."/>
            <person name="Liao Z."/>
            <person name="Wang S."/>
            <person name="Yan T."/>
            <person name="Shi P."/>
            <person name="Liu M."/>
            <person name="Fu X."/>
            <person name="Pan Q."/>
            <person name="Wang Y."/>
            <person name="Lv Z."/>
            <person name="Lu X."/>
            <person name="Zhang F."/>
            <person name="Jiang W."/>
            <person name="Ma Y."/>
            <person name="Chen M."/>
            <person name="Hao X."/>
            <person name="Li L."/>
            <person name="Tang Y."/>
            <person name="Lv G."/>
            <person name="Zhou Y."/>
            <person name="Sun X."/>
            <person name="Brodelius P.E."/>
            <person name="Rose J.K.C."/>
            <person name="Tang K."/>
        </authorList>
    </citation>
    <scope>NUCLEOTIDE SEQUENCE [LARGE SCALE GENOMIC DNA]</scope>
    <source>
        <strain evidence="2">cv. Huhao1</strain>
        <tissue evidence="1">Leaf</tissue>
    </source>
</reference>
<gene>
    <name evidence="1" type="ORF">CTI12_AA582000</name>
</gene>